<sequence>MVHHQTVDKKYKHHCREDERKVSRKPKLEKKWSQLDRNFALKNSSHSDYSNKSQMINPKINEESLIKKKSNRTQIADNKVQEIVEEVLRKFSCHIENMCNKKIELFLQNFKQQIKKKKGERELAKSSNKVKDEIIIEILKRLGNEKPPSSGAIKKKRKSNDTIEIQNMNCEPKQVFFTSEISNKIPEKDTTSSNNNVNSSSKSSQKSTKPQLKDFSCQMMNQINTQKKFRHKKVRKTNSRKLIGFPASVSRKANLISLAEGSRSQTSSSEHLLQAIEKSSGVRKKAEPKPRSFLPGRLEKYSLPGPSKPTINHSKKLITLFPENLRNLQLECDALSILANFCRFAESNPTQFRNISHKILKEFSESSKRIEEQPDLKQLLFGSLKNQDPPTLLVPKDFSGLKNVNRELLKTSSTSLHIDKKCSTSVQQPYCPILASKNLDKCMKIDFQKARDIGGNDACYENEKFRLNKNIAETEIRKDVLKTQSEMCSNKYEKNQVFIKPVLSKDTVISKTTKKSRFRAFLDEQNIGKTSGHCQTEFEPNTDKSKEVDYSQDKICKLVTAIQERLHRSKKNLKTTETSVSTAFLKNSKSDRSSKSFAALYKTYEDLEEKFAKPEKIIIGSQTSGVISQIKKYQDMSVGGGPEEIFPIKKSQIPIRHFNTAALPPKPKTAPQQNEIKPARFKSSRPSTVRNDLWKNLKDVPQRSRLASRLGLEDTSPNKLLTKNDSITSEVSSYAKRKQYDRERREKLMQKTNLLLKINVNYMNVQNERSRRNLYDLELENLSSKFRTKPSNPDEITSALDEIEKCVNSCLNRLNNDLVVSTNITNK</sequence>
<keyword evidence="3" id="KW-1185">Reference proteome</keyword>
<proteinExistence type="predicted"/>
<evidence type="ECO:0000313" key="3">
    <source>
        <dbReference type="Proteomes" id="UP001152799"/>
    </source>
</evidence>
<organism evidence="2 3">
    <name type="scientific">Ceutorhynchus assimilis</name>
    <name type="common">cabbage seed weevil</name>
    <dbReference type="NCBI Taxonomy" id="467358"/>
    <lineage>
        <taxon>Eukaryota</taxon>
        <taxon>Metazoa</taxon>
        <taxon>Ecdysozoa</taxon>
        <taxon>Arthropoda</taxon>
        <taxon>Hexapoda</taxon>
        <taxon>Insecta</taxon>
        <taxon>Pterygota</taxon>
        <taxon>Neoptera</taxon>
        <taxon>Endopterygota</taxon>
        <taxon>Coleoptera</taxon>
        <taxon>Polyphaga</taxon>
        <taxon>Cucujiformia</taxon>
        <taxon>Curculionidae</taxon>
        <taxon>Ceutorhynchinae</taxon>
        <taxon>Ceutorhynchus</taxon>
    </lineage>
</organism>
<feature type="region of interest" description="Disordered" evidence="1">
    <location>
        <begin position="185"/>
        <end position="212"/>
    </location>
</feature>
<feature type="compositionally biased region" description="Basic and acidic residues" evidence="1">
    <location>
        <begin position="1"/>
        <end position="21"/>
    </location>
</feature>
<evidence type="ECO:0000256" key="1">
    <source>
        <dbReference type="SAM" id="MobiDB-lite"/>
    </source>
</evidence>
<evidence type="ECO:0000313" key="2">
    <source>
        <dbReference type="EMBL" id="CAG9764097.1"/>
    </source>
</evidence>
<feature type="region of interest" description="Disordered" evidence="1">
    <location>
        <begin position="277"/>
        <end position="306"/>
    </location>
</feature>
<gene>
    <name evidence="2" type="ORF">CEUTPL_LOCUS4743</name>
</gene>
<dbReference type="EMBL" id="OU892278">
    <property type="protein sequence ID" value="CAG9764097.1"/>
    <property type="molecule type" value="Genomic_DNA"/>
</dbReference>
<dbReference type="AlphaFoldDB" id="A0A9N9QMQ0"/>
<reference evidence="2" key="1">
    <citation type="submission" date="2022-01" db="EMBL/GenBank/DDBJ databases">
        <authorList>
            <person name="King R."/>
        </authorList>
    </citation>
    <scope>NUCLEOTIDE SEQUENCE</scope>
</reference>
<protein>
    <submittedName>
        <fullName evidence="2">Uncharacterized protein</fullName>
    </submittedName>
</protein>
<name>A0A9N9QMQ0_9CUCU</name>
<accession>A0A9N9QMQ0</accession>
<dbReference type="Proteomes" id="UP001152799">
    <property type="component" value="Chromosome 2"/>
</dbReference>
<feature type="compositionally biased region" description="Low complexity" evidence="1">
    <location>
        <begin position="191"/>
        <end position="209"/>
    </location>
</feature>
<feature type="region of interest" description="Disordered" evidence="1">
    <location>
        <begin position="1"/>
        <end position="28"/>
    </location>
</feature>